<dbReference type="GO" id="GO:0016787">
    <property type="term" value="F:hydrolase activity"/>
    <property type="evidence" value="ECO:0007669"/>
    <property type="project" value="UniProtKB-KW"/>
</dbReference>
<reference evidence="3" key="1">
    <citation type="journal article" date="2020" name="Stud. Mycol.">
        <title>101 Dothideomycetes genomes: a test case for predicting lifestyles and emergence of pathogens.</title>
        <authorList>
            <person name="Haridas S."/>
            <person name="Albert R."/>
            <person name="Binder M."/>
            <person name="Bloem J."/>
            <person name="Labutti K."/>
            <person name="Salamov A."/>
            <person name="Andreopoulos B."/>
            <person name="Baker S."/>
            <person name="Barry K."/>
            <person name="Bills G."/>
            <person name="Bluhm B."/>
            <person name="Cannon C."/>
            <person name="Castanera R."/>
            <person name="Culley D."/>
            <person name="Daum C."/>
            <person name="Ezra D."/>
            <person name="Gonzalez J."/>
            <person name="Henrissat B."/>
            <person name="Kuo A."/>
            <person name="Liang C."/>
            <person name="Lipzen A."/>
            <person name="Lutzoni F."/>
            <person name="Magnuson J."/>
            <person name="Mondo S."/>
            <person name="Nolan M."/>
            <person name="Ohm R."/>
            <person name="Pangilinan J."/>
            <person name="Park H.-J."/>
            <person name="Ramirez L."/>
            <person name="Alfaro M."/>
            <person name="Sun H."/>
            <person name="Tritt A."/>
            <person name="Yoshinaga Y."/>
            <person name="Zwiers L.-H."/>
            <person name="Turgeon B."/>
            <person name="Goodwin S."/>
            <person name="Spatafora J."/>
            <person name="Crous P."/>
            <person name="Grigoriev I."/>
        </authorList>
    </citation>
    <scope>NUCLEOTIDE SEQUENCE</scope>
    <source>
        <strain evidence="3">CBS 122681</strain>
    </source>
</reference>
<name>A0A6A6SM13_9PLEO</name>
<accession>A0A6A6SM13</accession>
<dbReference type="InterPro" id="IPR029058">
    <property type="entry name" value="AB_hydrolase_fold"/>
</dbReference>
<dbReference type="Proteomes" id="UP000799324">
    <property type="component" value="Unassembled WGS sequence"/>
</dbReference>
<comment type="similarity">
    <text evidence="1">Belongs to the AB hydrolase superfamily. MetX family.</text>
</comment>
<dbReference type="InterPro" id="IPR000073">
    <property type="entry name" value="AB_hydrolase_1"/>
</dbReference>
<organism evidence="3 4">
    <name type="scientific">Lophiostoma macrostomum CBS 122681</name>
    <dbReference type="NCBI Taxonomy" id="1314788"/>
    <lineage>
        <taxon>Eukaryota</taxon>
        <taxon>Fungi</taxon>
        <taxon>Dikarya</taxon>
        <taxon>Ascomycota</taxon>
        <taxon>Pezizomycotina</taxon>
        <taxon>Dothideomycetes</taxon>
        <taxon>Pleosporomycetidae</taxon>
        <taxon>Pleosporales</taxon>
        <taxon>Lophiostomataceae</taxon>
        <taxon>Lophiostoma</taxon>
    </lineage>
</organism>
<proteinExistence type="inferred from homology"/>
<gene>
    <name evidence="3" type="ORF">K491DRAFT_708430</name>
</gene>
<evidence type="ECO:0000259" key="2">
    <source>
        <dbReference type="Pfam" id="PF00561"/>
    </source>
</evidence>
<dbReference type="Gene3D" id="3.40.50.1820">
    <property type="entry name" value="alpha/beta hydrolase"/>
    <property type="match status" value="1"/>
</dbReference>
<protein>
    <submittedName>
        <fullName evidence="3">Alpha/beta-hydrolase</fullName>
    </submittedName>
</protein>
<dbReference type="EMBL" id="MU004514">
    <property type="protein sequence ID" value="KAF2648935.1"/>
    <property type="molecule type" value="Genomic_DNA"/>
</dbReference>
<dbReference type="AlphaFoldDB" id="A0A6A6SM13"/>
<evidence type="ECO:0000313" key="3">
    <source>
        <dbReference type="EMBL" id="KAF2648935.1"/>
    </source>
</evidence>
<dbReference type="Pfam" id="PF00561">
    <property type="entry name" value="Abhydrolase_1"/>
    <property type="match status" value="1"/>
</dbReference>
<dbReference type="OrthoDB" id="9972683at2759"/>
<keyword evidence="4" id="KW-1185">Reference proteome</keyword>
<feature type="domain" description="AB hydrolase-1" evidence="2">
    <location>
        <begin position="66"/>
        <end position="153"/>
    </location>
</feature>
<dbReference type="InterPro" id="IPR008220">
    <property type="entry name" value="HAT_MetX-like"/>
</dbReference>
<evidence type="ECO:0000313" key="4">
    <source>
        <dbReference type="Proteomes" id="UP000799324"/>
    </source>
</evidence>
<dbReference type="PANTHER" id="PTHR32268">
    <property type="entry name" value="HOMOSERINE O-ACETYLTRANSFERASE"/>
    <property type="match status" value="1"/>
</dbReference>
<evidence type="ECO:0000256" key="1">
    <source>
        <dbReference type="ARBA" id="ARBA00006886"/>
    </source>
</evidence>
<dbReference type="GO" id="GO:0016747">
    <property type="term" value="F:acyltransferase activity, transferring groups other than amino-acyl groups"/>
    <property type="evidence" value="ECO:0007669"/>
    <property type="project" value="InterPro"/>
</dbReference>
<dbReference type="SUPFAM" id="SSF53474">
    <property type="entry name" value="alpha/beta-Hydrolases"/>
    <property type="match status" value="1"/>
</dbReference>
<sequence>MADVGSDLTIQHFDLSDFTFQDGTHLPSVRLAYTDINPTASKVALLPTCFRGRISTTLTLCHGALKDHRIILVALFGNGESSSPSNTPNFPRQLDYHDCVRAQHALLTQKLHIASLDVILGFSMGGQTAYHWTVLYPTFVRSAVIICSSARTSLHNYQFLEGPRAALENSVDYPAPELDDQSGRASKGVQAFGKAYSAWLTSAEWFDQELYREMGCETLEQWDQAVTEVGYRGWHPDDLLGMLGMWQRGDVTKCDPNDEDGALKSIKARVLLLPCETDQYFRPSASWREVKHIRNGEVDVIPSVWGHIAGGGASKKDTEWMDRRIAKFLA</sequence>
<dbReference type="PANTHER" id="PTHR32268:SF15">
    <property type="entry name" value="HOMOSERINE ACETYLTRANSFERASE FAMILY PROTEIN (AFU_ORTHOLOGUE AFUA_1G15350)"/>
    <property type="match status" value="1"/>
</dbReference>
<keyword evidence="3" id="KW-0378">Hydrolase</keyword>